<reference evidence="1 2" key="1">
    <citation type="submission" date="2017-08" db="EMBL/GenBank/DDBJ databases">
        <title>Infants hospitalized years apart are colonized by the same room-sourced microbial strains.</title>
        <authorList>
            <person name="Brooks B."/>
            <person name="Olm M.R."/>
            <person name="Firek B.A."/>
            <person name="Baker R."/>
            <person name="Thomas B.C."/>
            <person name="Morowitz M.J."/>
            <person name="Banfield J.F."/>
        </authorList>
    </citation>
    <scope>NUCLEOTIDE SEQUENCE [LARGE SCALE GENOMIC DNA]</scope>
    <source>
        <strain evidence="1">S2_006_000_R2_64</strain>
    </source>
</reference>
<name>A0A2W5FL74_9BACT</name>
<organism evidence="1 2">
    <name type="scientific">Micavibrio aeruginosavorus</name>
    <dbReference type="NCBI Taxonomy" id="349221"/>
    <lineage>
        <taxon>Bacteria</taxon>
        <taxon>Pseudomonadati</taxon>
        <taxon>Bdellovibrionota</taxon>
        <taxon>Bdellovibrionia</taxon>
        <taxon>Bdellovibrionales</taxon>
        <taxon>Pseudobdellovibrionaceae</taxon>
        <taxon>Micavibrio</taxon>
    </lineage>
</organism>
<dbReference type="EMBL" id="QFOT01000053">
    <property type="protein sequence ID" value="PZP55733.1"/>
    <property type="molecule type" value="Genomic_DNA"/>
</dbReference>
<sequence length="208" mass="24396">MTNKLRSAFCLATLTFISSEPLEAQIRFGWRNRAPNILTKEFEEIRRNPRLWVQNYNRLQNNVIRQATPKERKELLRTSPKKDSIVVDLRHPQSEEHKKACTDGRYQPLTPPSRSFPPYKIITIWYDINEYGYAVNLESEKYSVGSDLIEEHSTDDIILTVFNPPEINGQKLFCKNASDDFIWQHHSFGKNKATRLRDNRIIAQKIYG</sequence>
<dbReference type="AlphaFoldDB" id="A0A2W5FL74"/>
<gene>
    <name evidence="1" type="ORF">DI586_05910</name>
</gene>
<protein>
    <submittedName>
        <fullName evidence="1">Uncharacterized protein</fullName>
    </submittedName>
</protein>
<accession>A0A2W5FL74</accession>
<evidence type="ECO:0000313" key="1">
    <source>
        <dbReference type="EMBL" id="PZP55733.1"/>
    </source>
</evidence>
<comment type="caution">
    <text evidence="1">The sequence shown here is derived from an EMBL/GenBank/DDBJ whole genome shotgun (WGS) entry which is preliminary data.</text>
</comment>
<proteinExistence type="predicted"/>
<evidence type="ECO:0000313" key="2">
    <source>
        <dbReference type="Proteomes" id="UP000249739"/>
    </source>
</evidence>
<dbReference type="Proteomes" id="UP000249739">
    <property type="component" value="Unassembled WGS sequence"/>
</dbReference>